<protein>
    <recommendedName>
        <fullName evidence="1">site-specific DNA-methyltransferase (adenine-specific)</fullName>
        <ecNumber evidence="1">2.1.1.72</ecNumber>
    </recommendedName>
</protein>
<dbReference type="GO" id="GO:0032259">
    <property type="term" value="P:methylation"/>
    <property type="evidence" value="ECO:0007669"/>
    <property type="project" value="UniProtKB-KW"/>
</dbReference>
<evidence type="ECO:0000256" key="4">
    <source>
        <dbReference type="ARBA" id="ARBA00022691"/>
    </source>
</evidence>
<proteinExistence type="predicted"/>
<dbReference type="SUPFAM" id="SSF53335">
    <property type="entry name" value="S-adenosyl-L-methionine-dependent methyltransferases"/>
    <property type="match status" value="1"/>
</dbReference>
<dbReference type="GO" id="GO:0003676">
    <property type="term" value="F:nucleic acid binding"/>
    <property type="evidence" value="ECO:0007669"/>
    <property type="project" value="InterPro"/>
</dbReference>
<dbReference type="InterPro" id="IPR002052">
    <property type="entry name" value="DNA_methylase_N6_adenine_CS"/>
</dbReference>
<dbReference type="InterPro" id="IPR029063">
    <property type="entry name" value="SAM-dependent_MTases_sf"/>
</dbReference>
<dbReference type="PANTHER" id="PTHR33841:SF1">
    <property type="entry name" value="DNA METHYLTRANSFERASE A"/>
    <property type="match status" value="1"/>
</dbReference>
<keyword evidence="2" id="KW-0489">Methyltransferase</keyword>
<feature type="domain" description="Type II methyltransferase M.TaqI-like" evidence="7">
    <location>
        <begin position="98"/>
        <end position="219"/>
    </location>
</feature>
<evidence type="ECO:0000256" key="6">
    <source>
        <dbReference type="SAM" id="MobiDB-lite"/>
    </source>
</evidence>
<dbReference type="Gene3D" id="3.40.50.150">
    <property type="entry name" value="Vaccinia Virus protein VP39"/>
    <property type="match status" value="1"/>
</dbReference>
<keyword evidence="4" id="KW-0949">S-adenosyl-L-methionine</keyword>
<dbReference type="InterPro" id="IPR050953">
    <property type="entry name" value="N4_N6_ade-DNA_methylase"/>
</dbReference>
<dbReference type="Pfam" id="PF07669">
    <property type="entry name" value="Eco57I"/>
    <property type="match status" value="1"/>
</dbReference>
<comment type="catalytic activity">
    <reaction evidence="5">
        <text>a 2'-deoxyadenosine in DNA + S-adenosyl-L-methionine = an N(6)-methyl-2'-deoxyadenosine in DNA + S-adenosyl-L-homocysteine + H(+)</text>
        <dbReference type="Rhea" id="RHEA:15197"/>
        <dbReference type="Rhea" id="RHEA-COMP:12418"/>
        <dbReference type="Rhea" id="RHEA-COMP:12419"/>
        <dbReference type="ChEBI" id="CHEBI:15378"/>
        <dbReference type="ChEBI" id="CHEBI:57856"/>
        <dbReference type="ChEBI" id="CHEBI:59789"/>
        <dbReference type="ChEBI" id="CHEBI:90615"/>
        <dbReference type="ChEBI" id="CHEBI:90616"/>
        <dbReference type="EC" id="2.1.1.72"/>
    </reaction>
</comment>
<evidence type="ECO:0000256" key="3">
    <source>
        <dbReference type="ARBA" id="ARBA00022679"/>
    </source>
</evidence>
<evidence type="ECO:0000313" key="8">
    <source>
        <dbReference type="EMBL" id="QHT28303.1"/>
    </source>
</evidence>
<dbReference type="PANTHER" id="PTHR33841">
    <property type="entry name" value="DNA METHYLTRANSFERASE YEEA-RELATED"/>
    <property type="match status" value="1"/>
</dbReference>
<dbReference type="GO" id="GO:0006304">
    <property type="term" value="P:DNA modification"/>
    <property type="evidence" value="ECO:0007669"/>
    <property type="project" value="InterPro"/>
</dbReference>
<dbReference type="CDD" id="cd02440">
    <property type="entry name" value="AdoMet_MTases"/>
    <property type="match status" value="1"/>
</dbReference>
<organism evidence="8">
    <name type="scientific">viral metagenome</name>
    <dbReference type="NCBI Taxonomy" id="1070528"/>
    <lineage>
        <taxon>unclassified sequences</taxon>
        <taxon>metagenomes</taxon>
        <taxon>organismal metagenomes</taxon>
    </lineage>
</organism>
<dbReference type="AlphaFoldDB" id="A0A6C0EIP8"/>
<accession>A0A6C0EIP8</accession>
<dbReference type="InterPro" id="IPR011639">
    <property type="entry name" value="MethylTrfase_TaqI-like_dom"/>
</dbReference>
<keyword evidence="3" id="KW-0808">Transferase</keyword>
<evidence type="ECO:0000256" key="2">
    <source>
        <dbReference type="ARBA" id="ARBA00022603"/>
    </source>
</evidence>
<sequence length="528" mass="61726">MTKEIPLLYDKNIDEIEEIINEHLNINQTNKVSSGEVFTPLWLILEMFEHLPVKVWKNPNLKWLDAGSGIGNFSMILFYKLDKGLKSWEKNNAKRRDHILKNMLYMIELSSSNVKTAKQIFGNNTNISENDFLHESNIWKDDFNNIEQFDIIFGNPPYNKNGMRGKGRSNPGLSVIWNKFVEKSLTLMKSNGYCLFFTPNSWTELKSSLSDKILDNQILVFKNFDVVNAYKIFEKKAGSLPLCYYLIENKEPYMKTLLHDNVFDEFVSFDLYKHMFIPNRNIKLVKKVLEKSKENMEDLYHFTPPKVKKDGASFFDSYSQQHPYPLINYVHKKIYVTYSKDYSRLQNGRPKLLLPNYSMGYPILDKDGIMDVGGRSSYAIYLNDDNIEHLRKIQAFFLTDLALTLINSLKTAQKFLSTRTFSLFPDISSLPLSSINDDFLIQYFKLGGQEKKSIKYQVEKGEGNLTQPRRDEITGFDLNDYLQKNEIEFIEEKLQKAKLKDKKTFKTIKKRRGGRKKKSRSLKNKNDE</sequence>
<dbReference type="PROSITE" id="PS00092">
    <property type="entry name" value="N6_MTASE"/>
    <property type="match status" value="1"/>
</dbReference>
<reference evidence="8" key="1">
    <citation type="journal article" date="2020" name="Nature">
        <title>Giant virus diversity and host interactions through global metagenomics.</title>
        <authorList>
            <person name="Schulz F."/>
            <person name="Roux S."/>
            <person name="Paez-Espino D."/>
            <person name="Jungbluth S."/>
            <person name="Walsh D.A."/>
            <person name="Denef V.J."/>
            <person name="McMahon K.D."/>
            <person name="Konstantinidis K.T."/>
            <person name="Eloe-Fadrosh E.A."/>
            <person name="Kyrpides N.C."/>
            <person name="Woyke T."/>
        </authorList>
    </citation>
    <scope>NUCLEOTIDE SEQUENCE</scope>
    <source>
        <strain evidence="8">GVMAG-M-3300001348-25</strain>
    </source>
</reference>
<dbReference type="PRINTS" id="PR00507">
    <property type="entry name" value="N12N6MTFRASE"/>
</dbReference>
<evidence type="ECO:0000256" key="5">
    <source>
        <dbReference type="ARBA" id="ARBA00047942"/>
    </source>
</evidence>
<dbReference type="EC" id="2.1.1.72" evidence="1"/>
<dbReference type="GO" id="GO:0009007">
    <property type="term" value="F:site-specific DNA-methyltransferase (adenine-specific) activity"/>
    <property type="evidence" value="ECO:0007669"/>
    <property type="project" value="UniProtKB-EC"/>
</dbReference>
<evidence type="ECO:0000259" key="7">
    <source>
        <dbReference type="Pfam" id="PF07669"/>
    </source>
</evidence>
<name>A0A6C0EIP8_9ZZZZ</name>
<feature type="region of interest" description="Disordered" evidence="6">
    <location>
        <begin position="505"/>
        <end position="528"/>
    </location>
</feature>
<dbReference type="EMBL" id="MN738854">
    <property type="protein sequence ID" value="QHT28303.1"/>
    <property type="molecule type" value="Genomic_DNA"/>
</dbReference>
<evidence type="ECO:0000256" key="1">
    <source>
        <dbReference type="ARBA" id="ARBA00011900"/>
    </source>
</evidence>